<feature type="compositionally biased region" description="Polar residues" evidence="1">
    <location>
        <begin position="199"/>
        <end position="227"/>
    </location>
</feature>
<dbReference type="Proteomes" id="UP000789508">
    <property type="component" value="Unassembled WGS sequence"/>
</dbReference>
<feature type="region of interest" description="Disordered" evidence="1">
    <location>
        <begin position="1"/>
        <end position="21"/>
    </location>
</feature>
<accession>A0A9N9EV83</accession>
<evidence type="ECO:0000256" key="1">
    <source>
        <dbReference type="SAM" id="MobiDB-lite"/>
    </source>
</evidence>
<protein>
    <submittedName>
        <fullName evidence="2">9334_t:CDS:1</fullName>
    </submittedName>
</protein>
<evidence type="ECO:0000313" key="3">
    <source>
        <dbReference type="Proteomes" id="UP000789508"/>
    </source>
</evidence>
<organism evidence="2 3">
    <name type="scientific">Ambispora leptoticha</name>
    <dbReference type="NCBI Taxonomy" id="144679"/>
    <lineage>
        <taxon>Eukaryota</taxon>
        <taxon>Fungi</taxon>
        <taxon>Fungi incertae sedis</taxon>
        <taxon>Mucoromycota</taxon>
        <taxon>Glomeromycotina</taxon>
        <taxon>Glomeromycetes</taxon>
        <taxon>Archaeosporales</taxon>
        <taxon>Ambisporaceae</taxon>
        <taxon>Ambispora</taxon>
    </lineage>
</organism>
<proteinExistence type="predicted"/>
<sequence>LNVTTVANETDSTRSIPDDTSGNTRINHILADQSAEIGGEITERDQISIITNLHLDNSETMNDNNNTPLHSLENPLLINNDAVETSIANNMLNDNIISASNASYSYKVPIYNQSLIHNDALGQLSSPREDSIPSFIDASKVAEGSPPYLNASSPTGDAASFMDFAKLTETPSNISETSDNTTYTSYIPPSPSYIPPRNNFDSTPVQNYNETTVENSLVSNDPYNENQRLLDDTTSPTSSGGTLNSVSSL</sequence>
<keyword evidence="3" id="KW-1185">Reference proteome</keyword>
<comment type="caution">
    <text evidence="2">The sequence shown here is derived from an EMBL/GenBank/DDBJ whole genome shotgun (WGS) entry which is preliminary data.</text>
</comment>
<feature type="compositionally biased region" description="Low complexity" evidence="1">
    <location>
        <begin position="232"/>
        <end position="243"/>
    </location>
</feature>
<dbReference type="EMBL" id="CAJVPS010018267">
    <property type="protein sequence ID" value="CAG8696844.1"/>
    <property type="molecule type" value="Genomic_DNA"/>
</dbReference>
<feature type="non-terminal residue" evidence="2">
    <location>
        <position position="1"/>
    </location>
</feature>
<gene>
    <name evidence="2" type="ORF">ALEPTO_LOCUS11423</name>
</gene>
<reference evidence="2" key="1">
    <citation type="submission" date="2021-06" db="EMBL/GenBank/DDBJ databases">
        <authorList>
            <person name="Kallberg Y."/>
            <person name="Tangrot J."/>
            <person name="Rosling A."/>
        </authorList>
    </citation>
    <scope>NUCLEOTIDE SEQUENCE</scope>
    <source>
        <strain evidence="2">FL130A</strain>
    </source>
</reference>
<feature type="region of interest" description="Disordered" evidence="1">
    <location>
        <begin position="171"/>
        <end position="249"/>
    </location>
</feature>
<feature type="compositionally biased region" description="Polar residues" evidence="1">
    <location>
        <begin position="171"/>
        <end position="180"/>
    </location>
</feature>
<name>A0A9N9EV83_9GLOM</name>
<dbReference type="AlphaFoldDB" id="A0A9N9EV83"/>
<evidence type="ECO:0000313" key="2">
    <source>
        <dbReference type="EMBL" id="CAG8696844.1"/>
    </source>
</evidence>
<feature type="non-terminal residue" evidence="2">
    <location>
        <position position="249"/>
    </location>
</feature>